<keyword evidence="3" id="KW-0804">Transcription</keyword>
<dbReference type="EMBL" id="BMQL01000004">
    <property type="protein sequence ID" value="GGQ99742.1"/>
    <property type="molecule type" value="Genomic_DNA"/>
</dbReference>
<dbReference type="InterPro" id="IPR036390">
    <property type="entry name" value="WH_DNA-bd_sf"/>
</dbReference>
<name>A0A918C0P8_9DEIO</name>
<evidence type="ECO:0000256" key="1">
    <source>
        <dbReference type="ARBA" id="ARBA00023015"/>
    </source>
</evidence>
<dbReference type="CDD" id="cd00038">
    <property type="entry name" value="CAP_ED"/>
    <property type="match status" value="1"/>
</dbReference>
<dbReference type="PANTHER" id="PTHR24567:SF74">
    <property type="entry name" value="HTH-TYPE TRANSCRIPTIONAL REGULATOR ARCR"/>
    <property type="match status" value="1"/>
</dbReference>
<dbReference type="PROSITE" id="PS00889">
    <property type="entry name" value="CNMP_BINDING_2"/>
    <property type="match status" value="1"/>
</dbReference>
<dbReference type="SMART" id="SM00100">
    <property type="entry name" value="cNMP"/>
    <property type="match status" value="1"/>
</dbReference>
<dbReference type="GO" id="GO:0005829">
    <property type="term" value="C:cytosol"/>
    <property type="evidence" value="ECO:0007669"/>
    <property type="project" value="TreeGrafter"/>
</dbReference>
<gene>
    <name evidence="5" type="ORF">GCM10008957_10470</name>
</gene>
<evidence type="ECO:0000256" key="3">
    <source>
        <dbReference type="ARBA" id="ARBA00023163"/>
    </source>
</evidence>
<feature type="domain" description="Cyclic nucleotide-binding" evidence="4">
    <location>
        <begin position="1"/>
        <end position="93"/>
    </location>
</feature>
<protein>
    <recommendedName>
        <fullName evidence="4">Cyclic nucleotide-binding domain-containing protein</fullName>
    </recommendedName>
</protein>
<dbReference type="Proteomes" id="UP000603865">
    <property type="component" value="Unassembled WGS sequence"/>
</dbReference>
<evidence type="ECO:0000259" key="4">
    <source>
        <dbReference type="PROSITE" id="PS50042"/>
    </source>
</evidence>
<dbReference type="InterPro" id="IPR012318">
    <property type="entry name" value="HTH_CRP"/>
</dbReference>
<comment type="caution">
    <text evidence="5">The sequence shown here is derived from an EMBL/GenBank/DDBJ whole genome shotgun (WGS) entry which is preliminary data.</text>
</comment>
<accession>A0A918C0P8</accession>
<keyword evidence="1" id="KW-0805">Transcription regulation</keyword>
<proteinExistence type="predicted"/>
<dbReference type="Gene3D" id="1.10.10.10">
    <property type="entry name" value="Winged helix-like DNA-binding domain superfamily/Winged helix DNA-binding domain"/>
    <property type="match status" value="1"/>
</dbReference>
<dbReference type="InterPro" id="IPR050397">
    <property type="entry name" value="Env_Response_Regulators"/>
</dbReference>
<dbReference type="Pfam" id="PF13545">
    <property type="entry name" value="HTH_Crp_2"/>
    <property type="match status" value="1"/>
</dbReference>
<evidence type="ECO:0000256" key="2">
    <source>
        <dbReference type="ARBA" id="ARBA00023125"/>
    </source>
</evidence>
<dbReference type="RefSeq" id="WP_229775898.1">
    <property type="nucleotide sequence ID" value="NZ_BMQL01000004.1"/>
</dbReference>
<dbReference type="InterPro" id="IPR018490">
    <property type="entry name" value="cNMP-bd_dom_sf"/>
</dbReference>
<dbReference type="InterPro" id="IPR036388">
    <property type="entry name" value="WH-like_DNA-bd_sf"/>
</dbReference>
<organism evidence="5 6">
    <name type="scientific">Deinococcus ruber</name>
    <dbReference type="NCBI Taxonomy" id="1848197"/>
    <lineage>
        <taxon>Bacteria</taxon>
        <taxon>Thermotogati</taxon>
        <taxon>Deinococcota</taxon>
        <taxon>Deinococci</taxon>
        <taxon>Deinococcales</taxon>
        <taxon>Deinococcaceae</taxon>
        <taxon>Deinococcus</taxon>
    </lineage>
</organism>
<dbReference type="SUPFAM" id="SSF46785">
    <property type="entry name" value="Winged helix' DNA-binding domain"/>
    <property type="match status" value="1"/>
</dbReference>
<dbReference type="AlphaFoldDB" id="A0A918C0P8"/>
<dbReference type="InterPro" id="IPR018488">
    <property type="entry name" value="cNMP-bd_CS"/>
</dbReference>
<dbReference type="PANTHER" id="PTHR24567">
    <property type="entry name" value="CRP FAMILY TRANSCRIPTIONAL REGULATORY PROTEIN"/>
    <property type="match status" value="1"/>
</dbReference>
<dbReference type="GO" id="GO:0003677">
    <property type="term" value="F:DNA binding"/>
    <property type="evidence" value="ECO:0007669"/>
    <property type="project" value="UniProtKB-KW"/>
</dbReference>
<reference evidence="5" key="1">
    <citation type="journal article" date="2014" name="Int. J. Syst. Evol. Microbiol.">
        <title>Complete genome sequence of Corynebacterium casei LMG S-19264T (=DSM 44701T), isolated from a smear-ripened cheese.</title>
        <authorList>
            <consortium name="US DOE Joint Genome Institute (JGI-PGF)"/>
            <person name="Walter F."/>
            <person name="Albersmeier A."/>
            <person name="Kalinowski J."/>
            <person name="Ruckert C."/>
        </authorList>
    </citation>
    <scope>NUCLEOTIDE SEQUENCE</scope>
    <source>
        <strain evidence="5">JCM 31311</strain>
    </source>
</reference>
<dbReference type="InterPro" id="IPR000595">
    <property type="entry name" value="cNMP-bd_dom"/>
</dbReference>
<dbReference type="Pfam" id="PF00027">
    <property type="entry name" value="cNMP_binding"/>
    <property type="match status" value="1"/>
</dbReference>
<reference evidence="5" key="2">
    <citation type="submission" date="2020-09" db="EMBL/GenBank/DDBJ databases">
        <authorList>
            <person name="Sun Q."/>
            <person name="Ohkuma M."/>
        </authorList>
    </citation>
    <scope>NUCLEOTIDE SEQUENCE</scope>
    <source>
        <strain evidence="5">JCM 31311</strain>
    </source>
</reference>
<dbReference type="PROSITE" id="PS50042">
    <property type="entry name" value="CNMP_BINDING_3"/>
    <property type="match status" value="1"/>
</dbReference>
<dbReference type="Gene3D" id="2.60.120.10">
    <property type="entry name" value="Jelly Rolls"/>
    <property type="match status" value="1"/>
</dbReference>
<dbReference type="InterPro" id="IPR014710">
    <property type="entry name" value="RmlC-like_jellyroll"/>
</dbReference>
<dbReference type="SUPFAM" id="SSF51206">
    <property type="entry name" value="cAMP-binding domain-like"/>
    <property type="match status" value="1"/>
</dbReference>
<evidence type="ECO:0000313" key="6">
    <source>
        <dbReference type="Proteomes" id="UP000603865"/>
    </source>
</evidence>
<dbReference type="GO" id="GO:0003700">
    <property type="term" value="F:DNA-binding transcription factor activity"/>
    <property type="evidence" value="ECO:0007669"/>
    <property type="project" value="TreeGrafter"/>
</dbReference>
<keyword evidence="2" id="KW-0238">DNA-binding</keyword>
<evidence type="ECO:0000313" key="5">
    <source>
        <dbReference type="EMBL" id="GGQ99742.1"/>
    </source>
</evidence>
<sequence length="209" mass="22806">MILEGSTELSYQPGDSLMHQDASGQALFLLTEGVVRVSRQSLGGRVRMLGDLYAPAVLGETALLASVYRSASVIALTEAKALAIYRDHLERVVNRYPKVLWNVARLLAERVTQLNDELIAAGISTEASMAQVLVQMYNVRLAAGTTDPQHLPINVSDLSQRLSSSRETTSRLLKKLSGQKLVQVHVPEGTIELLNAPSLEELLHHLASD</sequence>
<dbReference type="SMART" id="SM00419">
    <property type="entry name" value="HTH_CRP"/>
    <property type="match status" value="1"/>
</dbReference>
<keyword evidence="6" id="KW-1185">Reference proteome</keyword>